<evidence type="ECO:0000259" key="9">
    <source>
        <dbReference type="Pfam" id="PF02934"/>
    </source>
</evidence>
<evidence type="ECO:0000313" key="11">
    <source>
        <dbReference type="Proteomes" id="UP000242188"/>
    </source>
</evidence>
<comment type="subcellular location">
    <subcellularLocation>
        <location evidence="7">Mitochondrion</location>
    </subcellularLocation>
</comment>
<dbReference type="InterPro" id="IPR004413">
    <property type="entry name" value="GatB"/>
</dbReference>
<keyword evidence="2 7" id="KW-0436">Ligase</keyword>
<evidence type="ECO:0000256" key="4">
    <source>
        <dbReference type="ARBA" id="ARBA00022840"/>
    </source>
</evidence>
<dbReference type="InterPro" id="IPR006075">
    <property type="entry name" value="Asn/Gln-tRNA_Trfase_suB/E_cat"/>
</dbReference>
<organism evidence="10 11">
    <name type="scientific">Mizuhopecten yessoensis</name>
    <name type="common">Japanese scallop</name>
    <name type="synonym">Patinopecten yessoensis</name>
    <dbReference type="NCBI Taxonomy" id="6573"/>
    <lineage>
        <taxon>Eukaryota</taxon>
        <taxon>Metazoa</taxon>
        <taxon>Spiralia</taxon>
        <taxon>Lophotrochozoa</taxon>
        <taxon>Mollusca</taxon>
        <taxon>Bivalvia</taxon>
        <taxon>Autobranchia</taxon>
        <taxon>Pteriomorphia</taxon>
        <taxon>Pectinida</taxon>
        <taxon>Pectinoidea</taxon>
        <taxon>Pectinidae</taxon>
        <taxon>Mizuhopecten</taxon>
    </lineage>
</organism>
<evidence type="ECO:0000256" key="3">
    <source>
        <dbReference type="ARBA" id="ARBA00022741"/>
    </source>
</evidence>
<reference evidence="10 11" key="1">
    <citation type="journal article" date="2017" name="Nat. Ecol. Evol.">
        <title>Scallop genome provides insights into evolution of bilaterian karyotype and development.</title>
        <authorList>
            <person name="Wang S."/>
            <person name="Zhang J."/>
            <person name="Jiao W."/>
            <person name="Li J."/>
            <person name="Xun X."/>
            <person name="Sun Y."/>
            <person name="Guo X."/>
            <person name="Huan P."/>
            <person name="Dong B."/>
            <person name="Zhang L."/>
            <person name="Hu X."/>
            <person name="Sun X."/>
            <person name="Wang J."/>
            <person name="Zhao C."/>
            <person name="Wang Y."/>
            <person name="Wang D."/>
            <person name="Huang X."/>
            <person name="Wang R."/>
            <person name="Lv J."/>
            <person name="Li Y."/>
            <person name="Zhang Z."/>
            <person name="Liu B."/>
            <person name="Lu W."/>
            <person name="Hui Y."/>
            <person name="Liang J."/>
            <person name="Zhou Z."/>
            <person name="Hou R."/>
            <person name="Li X."/>
            <person name="Liu Y."/>
            <person name="Li H."/>
            <person name="Ning X."/>
            <person name="Lin Y."/>
            <person name="Zhao L."/>
            <person name="Xing Q."/>
            <person name="Dou J."/>
            <person name="Li Y."/>
            <person name="Mao J."/>
            <person name="Guo H."/>
            <person name="Dou H."/>
            <person name="Li T."/>
            <person name="Mu C."/>
            <person name="Jiang W."/>
            <person name="Fu Q."/>
            <person name="Fu X."/>
            <person name="Miao Y."/>
            <person name="Liu J."/>
            <person name="Yu Q."/>
            <person name="Li R."/>
            <person name="Liao H."/>
            <person name="Li X."/>
            <person name="Kong Y."/>
            <person name="Jiang Z."/>
            <person name="Chourrout D."/>
            <person name="Li R."/>
            <person name="Bao Z."/>
        </authorList>
    </citation>
    <scope>NUCLEOTIDE SEQUENCE [LARGE SCALE GENOMIC DNA]</scope>
    <source>
        <strain evidence="10 11">PY_sf001</strain>
    </source>
</reference>
<dbReference type="GO" id="GO:0032543">
    <property type="term" value="P:mitochondrial translation"/>
    <property type="evidence" value="ECO:0007669"/>
    <property type="project" value="UniProtKB-UniRule"/>
</dbReference>
<dbReference type="NCBIfam" id="TIGR00133">
    <property type="entry name" value="gatB"/>
    <property type="match status" value="1"/>
</dbReference>
<comment type="function">
    <text evidence="7">Allows the formation of correctly charged Gln-tRNA(Gln) through the transamidation of misacylated Glu-tRNA(Gln) in the mitochondria. The reaction takes place in the presence of glutamine and ATP through an activated gamma-phospho-Glu-tRNA(Gln).</text>
</comment>
<dbReference type="STRING" id="6573.A0A210QYX0"/>
<sequence>MAAPMRVRAPRLCQICKCFPSSFLRCSSSTTSKRKWEGVVGLEIHAQILAESKLFSGACTKFGGTTNNQVSLFDAAFPGTLPAINRRCVEAGGQTALALNCQINKVSKFDRKHYFYADLPAGYQITQLRQPLAKQGSLRFPILRGDISPKCPLDYMTVRLEQIQLEQDSGKSIHNEDDKQSLIDLNRAGVGLMEIITAPDLSSGLESVSFLRELIGILTTVSTCNCKMEEGSFRVDANISVHQPGEPLGTRVEVKNLNSIRSVKNAIDYEIRRQKQQLQQGKQIINDTRSWDVSAGLTLPMRDKEIELDYRFMPEPNLPPLHVYDNTSIPAGLNPSQIVNIDVLQQQLPPLPAQQKQDLVTTYGLPELYAHRIEVKPGMRDYYKKVVEARPKDPIYIAVRMMGELLGEMNKKKLEFNDITCSPETFGEACDLRKLNAMTTREFEKVVEDLLENPPSETHLNRIRKRLLMGSRDSDEQLESICRQVLEDFEQGSHLKNAKLKRNPEKLLIFLAQQATKKSVEVRFVHARTVFKKLLNKE</sequence>
<dbReference type="OrthoDB" id="1722066at2759"/>
<feature type="domain" description="Aspartyl/Glutamyl-tRNA(Gln) amidotransferase subunit B/E catalytic" evidence="9">
    <location>
        <begin position="39"/>
        <end position="326"/>
    </location>
</feature>
<dbReference type="InterPro" id="IPR017959">
    <property type="entry name" value="Asn/Gln-tRNA_amidoTrfase_suB/E"/>
</dbReference>
<dbReference type="GO" id="GO:0050567">
    <property type="term" value="F:glutaminyl-tRNA synthase (glutamine-hydrolyzing) activity"/>
    <property type="evidence" value="ECO:0007669"/>
    <property type="project" value="UniProtKB-UniRule"/>
</dbReference>
<keyword evidence="7" id="KW-0496">Mitochondrion</keyword>
<feature type="domain" description="Asn/Gln amidotransferase" evidence="8">
    <location>
        <begin position="381"/>
        <end position="518"/>
    </location>
</feature>
<dbReference type="PANTHER" id="PTHR11659:SF0">
    <property type="entry name" value="GLUTAMYL-TRNA(GLN) AMIDOTRANSFERASE SUBUNIT B, MITOCHONDRIAL"/>
    <property type="match status" value="1"/>
</dbReference>
<dbReference type="NCBIfam" id="NF004012">
    <property type="entry name" value="PRK05477.1-2"/>
    <property type="match status" value="1"/>
</dbReference>
<comment type="caution">
    <text evidence="10">The sequence shown here is derived from an EMBL/GenBank/DDBJ whole genome shotgun (WGS) entry which is preliminary data.</text>
</comment>
<dbReference type="GO" id="GO:0005524">
    <property type="term" value="F:ATP binding"/>
    <property type="evidence" value="ECO:0007669"/>
    <property type="project" value="UniProtKB-KW"/>
</dbReference>
<evidence type="ECO:0000256" key="1">
    <source>
        <dbReference type="ARBA" id="ARBA00005306"/>
    </source>
</evidence>
<comment type="catalytic activity">
    <reaction evidence="6 7">
        <text>L-glutamyl-tRNA(Gln) + L-glutamine + ATP + H2O = L-glutaminyl-tRNA(Gln) + L-glutamate + ADP + phosphate + H(+)</text>
        <dbReference type="Rhea" id="RHEA:17521"/>
        <dbReference type="Rhea" id="RHEA-COMP:9681"/>
        <dbReference type="Rhea" id="RHEA-COMP:9684"/>
        <dbReference type="ChEBI" id="CHEBI:15377"/>
        <dbReference type="ChEBI" id="CHEBI:15378"/>
        <dbReference type="ChEBI" id="CHEBI:29985"/>
        <dbReference type="ChEBI" id="CHEBI:30616"/>
        <dbReference type="ChEBI" id="CHEBI:43474"/>
        <dbReference type="ChEBI" id="CHEBI:58359"/>
        <dbReference type="ChEBI" id="CHEBI:78520"/>
        <dbReference type="ChEBI" id="CHEBI:78521"/>
        <dbReference type="ChEBI" id="CHEBI:456216"/>
    </reaction>
</comment>
<dbReference type="InterPro" id="IPR003789">
    <property type="entry name" value="Asn/Gln_tRNA_amidoTrase-B-like"/>
</dbReference>
<dbReference type="InterPro" id="IPR017958">
    <property type="entry name" value="Gln-tRNA_amidoTrfase_suB_CS"/>
</dbReference>
<keyword evidence="10" id="KW-0808">Transferase</keyword>
<gene>
    <name evidence="10" type="ORF">KP79_PYT13103</name>
</gene>
<dbReference type="SUPFAM" id="SSF89095">
    <property type="entry name" value="GatB/YqeY motif"/>
    <property type="match status" value="1"/>
</dbReference>
<keyword evidence="3 7" id="KW-0547">Nucleotide-binding</keyword>
<evidence type="ECO:0000256" key="2">
    <source>
        <dbReference type="ARBA" id="ARBA00022598"/>
    </source>
</evidence>
<dbReference type="Pfam" id="PF02637">
    <property type="entry name" value="GatB_Yqey"/>
    <property type="match status" value="1"/>
</dbReference>
<dbReference type="GO" id="GO:0030956">
    <property type="term" value="C:glutamyl-tRNA(Gln) amidotransferase complex"/>
    <property type="evidence" value="ECO:0007669"/>
    <property type="project" value="UniProtKB-UniRule"/>
</dbReference>
<comment type="subunit">
    <text evidence="7">Subunit of the heterotrimeric GatCAB amidotransferase (AdT) complex, composed of A, B and C subunits.</text>
</comment>
<protein>
    <recommendedName>
        <fullName evidence="7">Glutamyl-tRNA(Gln) amidotransferase subunit B, mitochondrial</fullName>
        <shortName evidence="7">Glu-AdT subunit B</shortName>
        <ecNumber evidence="7">6.3.5.-</ecNumber>
    </recommendedName>
</protein>
<keyword evidence="4 7" id="KW-0067">ATP-binding</keyword>
<dbReference type="GO" id="GO:0016740">
    <property type="term" value="F:transferase activity"/>
    <property type="evidence" value="ECO:0007669"/>
    <property type="project" value="UniProtKB-KW"/>
</dbReference>
<dbReference type="Pfam" id="PF02934">
    <property type="entry name" value="GatB_N"/>
    <property type="match status" value="1"/>
</dbReference>
<dbReference type="PROSITE" id="PS01234">
    <property type="entry name" value="GATB"/>
    <property type="match status" value="1"/>
</dbReference>
<evidence type="ECO:0000256" key="7">
    <source>
        <dbReference type="HAMAP-Rule" id="MF_03147"/>
    </source>
</evidence>
<keyword evidence="11" id="KW-1185">Reference proteome</keyword>
<dbReference type="AlphaFoldDB" id="A0A210QYX0"/>
<dbReference type="InterPro" id="IPR014746">
    <property type="entry name" value="Gln_synth/guanido_kin_cat_dom"/>
</dbReference>
<proteinExistence type="inferred from homology"/>
<dbReference type="EMBL" id="NEDP02001185">
    <property type="protein sequence ID" value="OWF53917.1"/>
    <property type="molecule type" value="Genomic_DNA"/>
</dbReference>
<dbReference type="EC" id="6.3.5.-" evidence="7"/>
<keyword evidence="5 7" id="KW-0648">Protein biosynthesis</keyword>
<accession>A0A210QYX0</accession>
<dbReference type="GO" id="GO:0005739">
    <property type="term" value="C:mitochondrion"/>
    <property type="evidence" value="ECO:0007669"/>
    <property type="project" value="UniProtKB-SubCell"/>
</dbReference>
<dbReference type="PANTHER" id="PTHR11659">
    <property type="entry name" value="GLUTAMYL-TRNA GLN AMIDOTRANSFERASE SUBUNIT B MITOCHONDRIAL AND PROKARYOTIC PET112-RELATED"/>
    <property type="match status" value="1"/>
</dbReference>
<dbReference type="HAMAP" id="MF_00121">
    <property type="entry name" value="GatB"/>
    <property type="match status" value="1"/>
</dbReference>
<comment type="similarity">
    <text evidence="1 7">Belongs to the GatB/GatE family. GatB subfamily.</text>
</comment>
<evidence type="ECO:0000256" key="6">
    <source>
        <dbReference type="ARBA" id="ARBA00047913"/>
    </source>
</evidence>
<dbReference type="InterPro" id="IPR018027">
    <property type="entry name" value="Asn/Gln_amidotransferase"/>
</dbReference>
<name>A0A210QYX0_MIZYE</name>
<dbReference type="SUPFAM" id="SSF55931">
    <property type="entry name" value="Glutamine synthetase/guanido kinase"/>
    <property type="match status" value="1"/>
</dbReference>
<evidence type="ECO:0000259" key="8">
    <source>
        <dbReference type="Pfam" id="PF02637"/>
    </source>
</evidence>
<dbReference type="Proteomes" id="UP000242188">
    <property type="component" value="Unassembled WGS sequence"/>
</dbReference>
<evidence type="ECO:0000256" key="5">
    <source>
        <dbReference type="ARBA" id="ARBA00022917"/>
    </source>
</evidence>
<evidence type="ECO:0000313" key="10">
    <source>
        <dbReference type="EMBL" id="OWF53917.1"/>
    </source>
</evidence>
<dbReference type="GO" id="GO:0070681">
    <property type="term" value="P:glutaminyl-tRNAGln biosynthesis via transamidation"/>
    <property type="evidence" value="ECO:0007669"/>
    <property type="project" value="UniProtKB-UniRule"/>
</dbReference>